<dbReference type="SMART" id="SM00906">
    <property type="entry name" value="Fungal_trans"/>
    <property type="match status" value="1"/>
</dbReference>
<dbReference type="InterPro" id="IPR036864">
    <property type="entry name" value="Zn2-C6_fun-type_DNA-bd_sf"/>
</dbReference>
<dbReference type="Gene3D" id="4.10.240.10">
    <property type="entry name" value="Zn(2)-C6 fungal-type DNA-binding domain"/>
    <property type="match status" value="1"/>
</dbReference>
<dbReference type="GO" id="GO:0016831">
    <property type="term" value="F:carboxy-lyase activity"/>
    <property type="evidence" value="ECO:0007669"/>
    <property type="project" value="TreeGrafter"/>
</dbReference>
<evidence type="ECO:0000259" key="4">
    <source>
        <dbReference type="PROSITE" id="PS50048"/>
    </source>
</evidence>
<feature type="compositionally biased region" description="Polar residues" evidence="3">
    <location>
        <begin position="1"/>
        <end position="11"/>
    </location>
</feature>
<dbReference type="SMART" id="SM00066">
    <property type="entry name" value="GAL4"/>
    <property type="match status" value="1"/>
</dbReference>
<organism evidence="5 6">
    <name type="scientific">Elsinoe australis</name>
    <dbReference type="NCBI Taxonomy" id="40998"/>
    <lineage>
        <taxon>Eukaryota</taxon>
        <taxon>Fungi</taxon>
        <taxon>Dikarya</taxon>
        <taxon>Ascomycota</taxon>
        <taxon>Pezizomycotina</taxon>
        <taxon>Dothideomycetes</taxon>
        <taxon>Dothideomycetidae</taxon>
        <taxon>Myriangiales</taxon>
        <taxon>Elsinoaceae</taxon>
        <taxon>Elsinoe</taxon>
    </lineage>
</organism>
<feature type="domain" description="Zn(2)-C6 fungal-type" evidence="4">
    <location>
        <begin position="37"/>
        <end position="68"/>
    </location>
</feature>
<dbReference type="InterPro" id="IPR004507">
    <property type="entry name" value="UbiX-like"/>
</dbReference>
<dbReference type="EMBL" id="NHZQ01000060">
    <property type="protein sequence ID" value="PSK56884.1"/>
    <property type="molecule type" value="Genomic_DNA"/>
</dbReference>
<dbReference type="AlphaFoldDB" id="A0A2P8A8U1"/>
<dbReference type="InterPro" id="IPR001138">
    <property type="entry name" value="Zn2Cys6_DnaBD"/>
</dbReference>
<dbReference type="InterPro" id="IPR007219">
    <property type="entry name" value="XnlR_reg_dom"/>
</dbReference>
<dbReference type="Pfam" id="PF04082">
    <property type="entry name" value="Fungal_trans"/>
    <property type="match status" value="1"/>
</dbReference>
<proteinExistence type="predicted"/>
<feature type="region of interest" description="Disordered" evidence="3">
    <location>
        <begin position="131"/>
        <end position="165"/>
    </location>
</feature>
<name>A0A2P8A8U1_9PEZI</name>
<dbReference type="PANTHER" id="PTHR43374">
    <property type="entry name" value="FLAVIN PRENYLTRANSFERASE"/>
    <property type="match status" value="1"/>
</dbReference>
<evidence type="ECO:0000256" key="1">
    <source>
        <dbReference type="ARBA" id="ARBA00022723"/>
    </source>
</evidence>
<feature type="compositionally biased region" description="Polar residues" evidence="3">
    <location>
        <begin position="747"/>
        <end position="767"/>
    </location>
</feature>
<feature type="compositionally biased region" description="Polar residues" evidence="3">
    <location>
        <begin position="131"/>
        <end position="142"/>
    </location>
</feature>
<dbReference type="GO" id="GO:0003677">
    <property type="term" value="F:DNA binding"/>
    <property type="evidence" value="ECO:0007669"/>
    <property type="project" value="InterPro"/>
</dbReference>
<dbReference type="OrthoDB" id="1747771at2759"/>
<keyword evidence="6" id="KW-1185">Reference proteome</keyword>
<dbReference type="STRING" id="40998.A0A2P8A8U1"/>
<dbReference type="Proteomes" id="UP000243723">
    <property type="component" value="Unassembled WGS sequence"/>
</dbReference>
<protein>
    <recommendedName>
        <fullName evidence="4">Zn(2)-C6 fungal-type domain-containing protein</fullName>
    </recommendedName>
</protein>
<evidence type="ECO:0000256" key="2">
    <source>
        <dbReference type="ARBA" id="ARBA00023242"/>
    </source>
</evidence>
<dbReference type="GO" id="GO:0000981">
    <property type="term" value="F:DNA-binding transcription factor activity, RNA polymerase II-specific"/>
    <property type="evidence" value="ECO:0007669"/>
    <property type="project" value="InterPro"/>
</dbReference>
<evidence type="ECO:0000256" key="3">
    <source>
        <dbReference type="SAM" id="MobiDB-lite"/>
    </source>
</evidence>
<sequence>MDLNNSVSPRTVTEAPPPKSEVDDFLRRKRKVREHKACYPCRQRKVRCDLGRPCKTCVEREHPELCDYHPPAKRQNVGLPSVSGPSHDDVATPYSGTATITMTQMDFAHLCRKLESVESSLEDLRRELRHSNSSLHNKTPNLSGPPTPNVNGRPYPDGQRPDLPISSAALPAFHTRNDLTGQTVHLGGSSVPALVMALGQGNREQPDLQDILGKSILPLFGLDNETATYPFVDLWGLAHGWMAKADQLAKTIPSDNQCLNFFHYYRDLGHVIFAGLADISSFEQDLTSFLMTRASYAEVEPRQDGNLPPGVTEQSLFDKDLNWIGLLFAVLASGCQCSNLPRKERELTSQVYVCCSFECLRFTNFLSVPTLESVQALLVLGNVISNNMNAGTSWNLIGLTARLAQSLGLHQDSSANSGMNPTMKALRNKIWWTLMWQDSLLSITYDRASFTALVDHSSMADPRNHINISPFHSSILRVSKVALDVVRDRSKAMSSRELHSRIQRSRDELNIVLRECAEHLRDSRKCRSLRESIEHWCLYLHVSYITSELCRPAISPSTSDPELARQFRQTCLDSLINTVDAWLGLQNITSYARQSWASVHRALSSALLLGIMREHAHNDRCRKLLGRFIGLMGDMTSGVNPAELAAPMTRAIEALRKLRIHETPTENHAVPVYSQPQPQHGHITTSGPPYTQVHQHPLYALPVTQQANHPPRFIEDIALGSGPSPRTDTSSPSVRHGDIGNGGSWPGSATSRVASTHGSGDEQSPYSVLNSILWGNGRLGAIG</sequence>
<feature type="region of interest" description="Disordered" evidence="3">
    <location>
        <begin position="1"/>
        <end position="22"/>
    </location>
</feature>
<dbReference type="GO" id="GO:0006351">
    <property type="term" value="P:DNA-templated transcription"/>
    <property type="evidence" value="ECO:0007669"/>
    <property type="project" value="InterPro"/>
</dbReference>
<dbReference type="GO" id="GO:0008270">
    <property type="term" value="F:zinc ion binding"/>
    <property type="evidence" value="ECO:0007669"/>
    <property type="project" value="InterPro"/>
</dbReference>
<feature type="region of interest" description="Disordered" evidence="3">
    <location>
        <begin position="715"/>
        <end position="767"/>
    </location>
</feature>
<accession>A0A2P8A8U1</accession>
<dbReference type="CDD" id="cd12148">
    <property type="entry name" value="fungal_TF_MHR"/>
    <property type="match status" value="1"/>
</dbReference>
<dbReference type="PROSITE" id="PS00463">
    <property type="entry name" value="ZN2_CY6_FUNGAL_1"/>
    <property type="match status" value="1"/>
</dbReference>
<keyword evidence="2" id="KW-0539">Nucleus</keyword>
<dbReference type="PANTHER" id="PTHR43374:SF1">
    <property type="entry name" value="FLAVIN PRENYLTRANSFERASE PAD1, MITOCHONDRIAL"/>
    <property type="match status" value="1"/>
</dbReference>
<dbReference type="SUPFAM" id="SSF57701">
    <property type="entry name" value="Zn2/Cys6 DNA-binding domain"/>
    <property type="match status" value="1"/>
</dbReference>
<dbReference type="CDD" id="cd00067">
    <property type="entry name" value="GAL4"/>
    <property type="match status" value="1"/>
</dbReference>
<keyword evidence="1" id="KW-0479">Metal-binding</keyword>
<reference evidence="5 6" key="1">
    <citation type="submission" date="2017-05" db="EMBL/GenBank/DDBJ databases">
        <title>Draft genome sequence of Elsinoe australis.</title>
        <authorList>
            <person name="Cheng Q."/>
        </authorList>
    </citation>
    <scope>NUCLEOTIDE SEQUENCE [LARGE SCALE GENOMIC DNA]</scope>
    <source>
        <strain evidence="5 6">NL1</strain>
    </source>
</reference>
<evidence type="ECO:0000313" key="6">
    <source>
        <dbReference type="Proteomes" id="UP000243723"/>
    </source>
</evidence>
<evidence type="ECO:0000313" key="5">
    <source>
        <dbReference type="EMBL" id="PSK56884.1"/>
    </source>
</evidence>
<gene>
    <name evidence="5" type="ORF">B9Z65_6508</name>
</gene>
<dbReference type="Pfam" id="PF00172">
    <property type="entry name" value="Zn_clus"/>
    <property type="match status" value="1"/>
</dbReference>
<dbReference type="PROSITE" id="PS50048">
    <property type="entry name" value="ZN2_CY6_FUNGAL_2"/>
    <property type="match status" value="1"/>
</dbReference>
<comment type="caution">
    <text evidence="5">The sequence shown here is derived from an EMBL/GenBank/DDBJ whole genome shotgun (WGS) entry which is preliminary data.</text>
</comment>
<feature type="compositionally biased region" description="Polar residues" evidence="3">
    <location>
        <begin position="724"/>
        <end position="733"/>
    </location>
</feature>